<organism evidence="1 2">
    <name type="scientific">Penicillium crustosum</name>
    <name type="common">Blue mold fungus</name>
    <dbReference type="NCBI Taxonomy" id="36656"/>
    <lineage>
        <taxon>Eukaryota</taxon>
        <taxon>Fungi</taxon>
        <taxon>Dikarya</taxon>
        <taxon>Ascomycota</taxon>
        <taxon>Pezizomycotina</taxon>
        <taxon>Eurotiomycetes</taxon>
        <taxon>Eurotiomycetidae</taxon>
        <taxon>Eurotiales</taxon>
        <taxon>Aspergillaceae</taxon>
        <taxon>Penicillium</taxon>
    </lineage>
</organism>
<reference evidence="1" key="1">
    <citation type="submission" date="2020-02" db="EMBL/GenBank/DDBJ databases">
        <authorList>
            <person name="Lichtner F.J."/>
        </authorList>
    </citation>
    <scope>NUCLEOTIDE SEQUENCE</scope>
    <source>
        <strain evidence="1">G10</strain>
    </source>
</reference>
<keyword evidence="2" id="KW-1185">Reference proteome</keyword>
<gene>
    <name evidence="1" type="ORF">PCG10_006970</name>
</gene>
<dbReference type="OrthoDB" id="4424523at2759"/>
<name>A0A9P5GJV3_PENCR</name>
<sequence>MDLLPRHRLVINDDIEKFNGATSHDIRDHFNGWVTDQLPQIVASPEILEHLLFNDTHGMGPQYFLGTRYNFCLFVDDFCLESLELFKDSFHGPVVKILSKPWGNLTPQERTYKIHPEWHDGETDDELEMVGWMYIPIHSYVHWFDTLEVPSDFEAYYVRPPMMINQCNIENVEEERLASLRRKSRKYMVTV</sequence>
<evidence type="ECO:0000313" key="1">
    <source>
        <dbReference type="EMBL" id="KAF7522836.1"/>
    </source>
</evidence>
<dbReference type="EMBL" id="JAAOZQ010000049">
    <property type="protein sequence ID" value="KAF7522836.1"/>
    <property type="molecule type" value="Genomic_DNA"/>
</dbReference>
<comment type="caution">
    <text evidence="1">The sequence shown here is derived from an EMBL/GenBank/DDBJ whole genome shotgun (WGS) entry which is preliminary data.</text>
</comment>
<dbReference type="AlphaFoldDB" id="A0A9P5GJV3"/>
<proteinExistence type="predicted"/>
<protein>
    <submittedName>
        <fullName evidence="1">Uncharacterized protein</fullName>
    </submittedName>
</protein>
<accession>A0A9P5GJV3</accession>
<dbReference type="Proteomes" id="UP000701341">
    <property type="component" value="Unassembled WGS sequence"/>
</dbReference>
<evidence type="ECO:0000313" key="2">
    <source>
        <dbReference type="Proteomes" id="UP000701341"/>
    </source>
</evidence>